<dbReference type="GO" id="GO:0098797">
    <property type="term" value="C:plasma membrane protein complex"/>
    <property type="evidence" value="ECO:0007669"/>
    <property type="project" value="TreeGrafter"/>
</dbReference>
<dbReference type="Pfam" id="PF02687">
    <property type="entry name" value="FtsX"/>
    <property type="match status" value="1"/>
</dbReference>
<dbReference type="PANTHER" id="PTHR30489:SF0">
    <property type="entry name" value="LIPOPROTEIN-RELEASING SYSTEM TRANSMEMBRANE PROTEIN LOLE"/>
    <property type="match status" value="1"/>
</dbReference>
<dbReference type="RefSeq" id="WP_111335616.1">
    <property type="nucleotide sequence ID" value="NZ_CP030032.1"/>
</dbReference>
<dbReference type="Pfam" id="PF12704">
    <property type="entry name" value="MacB_PCD"/>
    <property type="match status" value="1"/>
</dbReference>
<evidence type="ECO:0000256" key="2">
    <source>
        <dbReference type="ARBA" id="ARBA00005236"/>
    </source>
</evidence>
<dbReference type="Proteomes" id="UP000249799">
    <property type="component" value="Chromosome"/>
</dbReference>
<evidence type="ECO:0000256" key="3">
    <source>
        <dbReference type="ARBA" id="ARBA00022475"/>
    </source>
</evidence>
<dbReference type="InterPro" id="IPR025857">
    <property type="entry name" value="MacB_PCD"/>
</dbReference>
<gene>
    <name evidence="9" type="ORF">DN745_13445</name>
</gene>
<comment type="subcellular location">
    <subcellularLocation>
        <location evidence="1">Cell membrane</location>
        <topology evidence="1">Multi-pass membrane protein</topology>
    </subcellularLocation>
</comment>
<keyword evidence="3" id="KW-1003">Cell membrane</keyword>
<keyword evidence="6" id="KW-0472">Membrane</keyword>
<evidence type="ECO:0000313" key="9">
    <source>
        <dbReference type="EMBL" id="AWV90281.1"/>
    </source>
</evidence>
<dbReference type="InterPro" id="IPR051447">
    <property type="entry name" value="Lipoprotein-release_system"/>
</dbReference>
<dbReference type="OrthoDB" id="9808461at2"/>
<evidence type="ECO:0000313" key="10">
    <source>
        <dbReference type="Proteomes" id="UP000249799"/>
    </source>
</evidence>
<keyword evidence="10" id="KW-1185">Reference proteome</keyword>
<feature type="domain" description="MacB-like periplasmic core" evidence="8">
    <location>
        <begin position="27"/>
        <end position="257"/>
    </location>
</feature>
<organism evidence="9 10">
    <name type="scientific">Bradymonas sediminis</name>
    <dbReference type="NCBI Taxonomy" id="1548548"/>
    <lineage>
        <taxon>Bacteria</taxon>
        <taxon>Deltaproteobacteria</taxon>
        <taxon>Bradymonadales</taxon>
        <taxon>Bradymonadaceae</taxon>
        <taxon>Bradymonas</taxon>
    </lineage>
</organism>
<evidence type="ECO:0000256" key="6">
    <source>
        <dbReference type="ARBA" id="ARBA00023136"/>
    </source>
</evidence>
<keyword evidence="5" id="KW-1133">Transmembrane helix</keyword>
<name>A0A2Z4FMS3_9DELT</name>
<dbReference type="EMBL" id="CP030032">
    <property type="protein sequence ID" value="AWV90281.1"/>
    <property type="molecule type" value="Genomic_DNA"/>
</dbReference>
<evidence type="ECO:0000256" key="4">
    <source>
        <dbReference type="ARBA" id="ARBA00022692"/>
    </source>
</evidence>
<dbReference type="KEGG" id="bsed:DN745_13445"/>
<dbReference type="AlphaFoldDB" id="A0A2Z4FMS3"/>
<comment type="similarity">
    <text evidence="2">Belongs to the ABC-4 integral membrane protein family. LolC/E subfamily.</text>
</comment>
<sequence length="422" mass="46580">MLRSAYESFIARRHLQSRRQSFLSTITLIAIVGVFLGVMALTSVIAVTGGFQEAFRDRVLGVNSHVMVIKYGIDFNDYRDVQEKIESVDGVTASSPFILHEMIAAHGHNTAGVLIKGIDPATTAAVSDVPKYTHEDDVLKLLEYERFPEDGKRQTPHILLGSKLAEKLKVEVGDLVRLTSPLESLDPDRWEATERAPSTEQFRVAGTYTSGFYEYDSRLVMVDMRALQDFFNQGDVVTGIDVRVNDVFGVGAIVDGINEALPKNRFRILDWKQLNHNLFTSLKLQRLVLAILFLFIVLVASFNIVATLIMIVLDKRKDIAILKSMGSTNLGVMKIFVYQGLVIGAIGTALGLVGGMAICLFIKNVDLGLDASIYMIDHLPVEINPLEFLAVGVVAMFVTFLATIGPSWAAARVNPVDGLRYD</sequence>
<protein>
    <submittedName>
        <fullName evidence="9">Uncharacterized protein</fullName>
    </submittedName>
</protein>
<feature type="domain" description="ABC3 transporter permease C-terminal" evidence="7">
    <location>
        <begin position="291"/>
        <end position="415"/>
    </location>
</feature>
<proteinExistence type="inferred from homology"/>
<evidence type="ECO:0000259" key="7">
    <source>
        <dbReference type="Pfam" id="PF02687"/>
    </source>
</evidence>
<evidence type="ECO:0000256" key="5">
    <source>
        <dbReference type="ARBA" id="ARBA00022989"/>
    </source>
</evidence>
<reference evidence="9 10" key="1">
    <citation type="submission" date="2018-06" db="EMBL/GenBank/DDBJ databases">
        <title>Lujinxingia sediminis gen. nov. sp. nov., a new facultative anaerobic member of the class Deltaproteobacteria, and proposal of Lujinxingaceae fam. nov.</title>
        <authorList>
            <person name="Guo L.-Y."/>
            <person name="Li C.-M."/>
            <person name="Wang S."/>
            <person name="Du Z.-J."/>
        </authorList>
    </citation>
    <scope>NUCLEOTIDE SEQUENCE [LARGE SCALE GENOMIC DNA]</scope>
    <source>
        <strain evidence="9 10">FA350</strain>
    </source>
</reference>
<evidence type="ECO:0000256" key="1">
    <source>
        <dbReference type="ARBA" id="ARBA00004651"/>
    </source>
</evidence>
<dbReference type="InterPro" id="IPR003838">
    <property type="entry name" value="ABC3_permease_C"/>
</dbReference>
<dbReference type="GO" id="GO:0044874">
    <property type="term" value="P:lipoprotein localization to outer membrane"/>
    <property type="evidence" value="ECO:0007669"/>
    <property type="project" value="TreeGrafter"/>
</dbReference>
<accession>A0A2Z4FMS3</accession>
<evidence type="ECO:0000259" key="8">
    <source>
        <dbReference type="Pfam" id="PF12704"/>
    </source>
</evidence>
<keyword evidence="4" id="KW-0812">Transmembrane</keyword>
<dbReference type="PANTHER" id="PTHR30489">
    <property type="entry name" value="LIPOPROTEIN-RELEASING SYSTEM TRANSMEMBRANE PROTEIN LOLE"/>
    <property type="match status" value="1"/>
</dbReference>